<name>A0A7S7NUC8_PALFE</name>
<sequence length="218" mass="23160">MLEVRELTKTFESPGGAVQVLRGVTLELGDGEGVAVVGPGGSGKSTLLQILGTLDRPTSGTVKVGGVDPFALDDAGQAKFRNEQVGFVFQDHCLLPQLTVLENVMVPLMIGPEDTMGPQRARKLLEEAGLAGRLNEMPARLSAGEKQRAAVARAMVRGPKLLLCDEPTGSLDSAPANEVAELLEKLRQEYGVSLVLATHNQVIASKLSRRVLLTDGRL</sequence>
<dbReference type="PROSITE" id="PS00211">
    <property type="entry name" value="ABC_TRANSPORTER_1"/>
    <property type="match status" value="1"/>
</dbReference>
<keyword evidence="2" id="KW-0813">Transport</keyword>
<evidence type="ECO:0000259" key="5">
    <source>
        <dbReference type="PROSITE" id="PS50893"/>
    </source>
</evidence>
<proteinExistence type="inferred from homology"/>
<dbReference type="GO" id="GO:0016887">
    <property type="term" value="F:ATP hydrolysis activity"/>
    <property type="evidence" value="ECO:0007669"/>
    <property type="project" value="InterPro"/>
</dbReference>
<evidence type="ECO:0000256" key="1">
    <source>
        <dbReference type="ARBA" id="ARBA00005417"/>
    </source>
</evidence>
<dbReference type="Proteomes" id="UP000593892">
    <property type="component" value="Chromosome"/>
</dbReference>
<gene>
    <name evidence="6" type="ORF">IRI77_08530</name>
</gene>
<dbReference type="PROSITE" id="PS50893">
    <property type="entry name" value="ABC_TRANSPORTER_2"/>
    <property type="match status" value="1"/>
</dbReference>
<evidence type="ECO:0000256" key="3">
    <source>
        <dbReference type="ARBA" id="ARBA00022741"/>
    </source>
</evidence>
<comment type="similarity">
    <text evidence="1">Belongs to the ABC transporter superfamily.</text>
</comment>
<evidence type="ECO:0000313" key="7">
    <source>
        <dbReference type="Proteomes" id="UP000593892"/>
    </source>
</evidence>
<dbReference type="CDD" id="cd03255">
    <property type="entry name" value="ABC_MJ0796_LolCDE_FtsE"/>
    <property type="match status" value="1"/>
</dbReference>
<dbReference type="InterPro" id="IPR003439">
    <property type="entry name" value="ABC_transporter-like_ATP-bd"/>
</dbReference>
<dbReference type="Pfam" id="PF00005">
    <property type="entry name" value="ABC_tran"/>
    <property type="match status" value="1"/>
</dbReference>
<dbReference type="AlphaFoldDB" id="A0A7S7NUC8"/>
<dbReference type="SMART" id="SM00382">
    <property type="entry name" value="AAA"/>
    <property type="match status" value="1"/>
</dbReference>
<evidence type="ECO:0000313" key="6">
    <source>
        <dbReference type="EMBL" id="QOY89987.1"/>
    </source>
</evidence>
<evidence type="ECO:0000256" key="4">
    <source>
        <dbReference type="ARBA" id="ARBA00022840"/>
    </source>
</evidence>
<feature type="domain" description="ABC transporter" evidence="5">
    <location>
        <begin position="2"/>
        <end position="218"/>
    </location>
</feature>
<organism evidence="6 7">
    <name type="scientific">Paludibaculum fermentans</name>
    <dbReference type="NCBI Taxonomy" id="1473598"/>
    <lineage>
        <taxon>Bacteria</taxon>
        <taxon>Pseudomonadati</taxon>
        <taxon>Acidobacteriota</taxon>
        <taxon>Terriglobia</taxon>
        <taxon>Bryobacterales</taxon>
        <taxon>Bryobacteraceae</taxon>
        <taxon>Paludibaculum</taxon>
    </lineage>
</organism>
<dbReference type="RefSeq" id="WP_194451650.1">
    <property type="nucleotide sequence ID" value="NZ_CP063849.1"/>
</dbReference>
<reference evidence="6 7" key="1">
    <citation type="submission" date="2020-10" db="EMBL/GenBank/DDBJ databases">
        <title>Complete genome sequence of Paludibaculum fermentans P105T, a facultatively anaerobic acidobacterium capable of dissimilatory Fe(III) reduction.</title>
        <authorList>
            <person name="Dedysh S.N."/>
            <person name="Beletsky A.V."/>
            <person name="Kulichevskaya I.S."/>
            <person name="Mardanov A.V."/>
            <person name="Ravin N.V."/>
        </authorList>
    </citation>
    <scope>NUCLEOTIDE SEQUENCE [LARGE SCALE GENOMIC DNA]</scope>
    <source>
        <strain evidence="6 7">P105</strain>
    </source>
</reference>
<dbReference type="InterPro" id="IPR017911">
    <property type="entry name" value="MacB-like_ATP-bd"/>
</dbReference>
<dbReference type="InterPro" id="IPR017871">
    <property type="entry name" value="ABC_transporter-like_CS"/>
</dbReference>
<dbReference type="GO" id="GO:0005886">
    <property type="term" value="C:plasma membrane"/>
    <property type="evidence" value="ECO:0007669"/>
    <property type="project" value="TreeGrafter"/>
</dbReference>
<dbReference type="PANTHER" id="PTHR24220">
    <property type="entry name" value="IMPORT ATP-BINDING PROTEIN"/>
    <property type="match status" value="1"/>
</dbReference>
<dbReference type="EMBL" id="CP063849">
    <property type="protein sequence ID" value="QOY89987.1"/>
    <property type="molecule type" value="Genomic_DNA"/>
</dbReference>
<keyword evidence="3" id="KW-0547">Nucleotide-binding</keyword>
<keyword evidence="4 6" id="KW-0067">ATP-binding</keyword>
<dbReference type="InterPro" id="IPR003593">
    <property type="entry name" value="AAA+_ATPase"/>
</dbReference>
<evidence type="ECO:0000256" key="2">
    <source>
        <dbReference type="ARBA" id="ARBA00022448"/>
    </source>
</evidence>
<dbReference type="GO" id="GO:0005524">
    <property type="term" value="F:ATP binding"/>
    <property type="evidence" value="ECO:0007669"/>
    <property type="project" value="UniProtKB-KW"/>
</dbReference>
<dbReference type="Gene3D" id="3.40.50.300">
    <property type="entry name" value="P-loop containing nucleotide triphosphate hydrolases"/>
    <property type="match status" value="1"/>
</dbReference>
<keyword evidence="7" id="KW-1185">Reference proteome</keyword>
<dbReference type="InterPro" id="IPR015854">
    <property type="entry name" value="ABC_transpr_LolD-like"/>
</dbReference>
<dbReference type="GO" id="GO:0022857">
    <property type="term" value="F:transmembrane transporter activity"/>
    <property type="evidence" value="ECO:0007669"/>
    <property type="project" value="TreeGrafter"/>
</dbReference>
<dbReference type="PANTHER" id="PTHR24220:SF689">
    <property type="entry name" value="LIPOPROTEIN-RELEASING SYSTEM ATP-BINDING PROTEIN LOLD"/>
    <property type="match status" value="1"/>
</dbReference>
<dbReference type="SUPFAM" id="SSF52540">
    <property type="entry name" value="P-loop containing nucleoside triphosphate hydrolases"/>
    <property type="match status" value="1"/>
</dbReference>
<protein>
    <submittedName>
        <fullName evidence="6">ABC transporter ATP-binding protein</fullName>
    </submittedName>
</protein>
<dbReference type="KEGG" id="pfer:IRI77_08530"/>
<dbReference type="InterPro" id="IPR027417">
    <property type="entry name" value="P-loop_NTPase"/>
</dbReference>
<accession>A0A7S7NUC8</accession>